<dbReference type="AlphaFoldDB" id="F7CA91"/>
<dbReference type="PANTHER" id="PTHR15941">
    <property type="entry name" value="MYOZENIN"/>
    <property type="match status" value="1"/>
</dbReference>
<evidence type="ECO:0000256" key="3">
    <source>
        <dbReference type="SAM" id="MobiDB-lite"/>
    </source>
</evidence>
<dbReference type="FunCoup" id="F7CA91">
    <property type="interactions" value="35"/>
</dbReference>
<evidence type="ECO:0000313" key="4">
    <source>
        <dbReference type="Ensembl" id="ENSECAP00000012716.4"/>
    </source>
</evidence>
<evidence type="ECO:0000256" key="1">
    <source>
        <dbReference type="ARBA" id="ARBA00009126"/>
    </source>
</evidence>
<dbReference type="STRING" id="9796.ENSECAP00000012716"/>
<dbReference type="HOGENOM" id="CLU_071316_1_0_1"/>
<keyword evidence="5" id="KW-1185">Reference proteome</keyword>
<proteinExistence type="inferred from homology"/>
<feature type="region of interest" description="Disordered" evidence="3">
    <location>
        <begin position="102"/>
        <end position="169"/>
    </location>
</feature>
<sequence length="275" mass="30263">MIPKEQKGPVMAAMEDLAGPVPVLDLGKKLSVPQDLMMEELSLRNNRGSLLFQKRQRRVQKFTFEFAASQRAKEKATAQSAGRERRRELFILRLQRGRRQFQTVAGSAKGKVPGAAEPGTVTNGPEGQNYRSELHIFPASPGGPEDAQPAASGAKSARSPSALAPGYAEPLKSVPPEKFNHTAIPKGYRCPWQEFISYRDYQSDGRSHTPSPAEYRNFNKTPVPFGGPLVGEAVPRAGTSFIPELTSGLELLRLRPSFNRVAQGWVRNLPESEDL</sequence>
<evidence type="ECO:0000313" key="6">
    <source>
        <dbReference type="VGNC" id="VGNC:20523"/>
    </source>
</evidence>
<dbReference type="VGNC" id="VGNC:20523">
    <property type="gene designation" value="MYOZ3"/>
</dbReference>
<dbReference type="PANTHER" id="PTHR15941:SF15">
    <property type="entry name" value="MYOZENIN-3"/>
    <property type="match status" value="1"/>
</dbReference>
<gene>
    <name evidence="4 6" type="primary">MYOZ3</name>
</gene>
<keyword evidence="2" id="KW-0597">Phosphoprotein</keyword>
<comment type="similarity">
    <text evidence="1">Belongs to the myozenin family.</text>
</comment>
<dbReference type="Ensembl" id="ENSECAT00000015783.4">
    <property type="protein sequence ID" value="ENSECAP00000012716.4"/>
    <property type="gene ID" value="ENSECAG00000015102.4"/>
</dbReference>
<dbReference type="GeneTree" id="ENSGT00950000183027"/>
<dbReference type="Pfam" id="PF05556">
    <property type="entry name" value="Calsarcin"/>
    <property type="match status" value="1"/>
</dbReference>
<dbReference type="PaxDb" id="9796-ENSECAP00000012716"/>
<evidence type="ECO:0000313" key="5">
    <source>
        <dbReference type="Proteomes" id="UP000002281"/>
    </source>
</evidence>
<feature type="compositionally biased region" description="Polar residues" evidence="3">
    <location>
        <begin position="120"/>
        <end position="131"/>
    </location>
</feature>
<dbReference type="InParanoid" id="F7CA91"/>
<protein>
    <submittedName>
        <fullName evidence="4">Myozenin 3</fullName>
    </submittedName>
</protein>
<organism evidence="4 5">
    <name type="scientific">Equus caballus</name>
    <name type="common">Horse</name>
    <dbReference type="NCBI Taxonomy" id="9796"/>
    <lineage>
        <taxon>Eukaryota</taxon>
        <taxon>Metazoa</taxon>
        <taxon>Chordata</taxon>
        <taxon>Craniata</taxon>
        <taxon>Vertebrata</taxon>
        <taxon>Euteleostomi</taxon>
        <taxon>Mammalia</taxon>
        <taxon>Eutheria</taxon>
        <taxon>Laurasiatheria</taxon>
        <taxon>Perissodactyla</taxon>
        <taxon>Equidae</taxon>
        <taxon>Equus</taxon>
    </lineage>
</organism>
<evidence type="ECO:0000256" key="2">
    <source>
        <dbReference type="ARBA" id="ARBA00022553"/>
    </source>
</evidence>
<dbReference type="GO" id="GO:0030018">
    <property type="term" value="C:Z disc"/>
    <property type="evidence" value="ECO:0007669"/>
    <property type="project" value="InterPro"/>
</dbReference>
<reference evidence="4 5" key="1">
    <citation type="journal article" date="2009" name="Science">
        <title>Genome sequence, comparative analysis, and population genetics of the domestic horse.</title>
        <authorList>
            <consortium name="Broad Institute Genome Sequencing Platform"/>
            <consortium name="Broad Institute Whole Genome Assembly Team"/>
            <person name="Wade C.M."/>
            <person name="Giulotto E."/>
            <person name="Sigurdsson S."/>
            <person name="Zoli M."/>
            <person name="Gnerre S."/>
            <person name="Imsland F."/>
            <person name="Lear T.L."/>
            <person name="Adelson D.L."/>
            <person name="Bailey E."/>
            <person name="Bellone R.R."/>
            <person name="Bloecker H."/>
            <person name="Distl O."/>
            <person name="Edgar R.C."/>
            <person name="Garber M."/>
            <person name="Leeb T."/>
            <person name="Mauceli E."/>
            <person name="MacLeod J.N."/>
            <person name="Penedo M.C.T."/>
            <person name="Raison J.M."/>
            <person name="Sharpe T."/>
            <person name="Vogel J."/>
            <person name="Andersson L."/>
            <person name="Antczak D.F."/>
            <person name="Biagi T."/>
            <person name="Binns M.M."/>
            <person name="Chowdhary B.P."/>
            <person name="Coleman S.J."/>
            <person name="Della Valle G."/>
            <person name="Fryc S."/>
            <person name="Guerin G."/>
            <person name="Hasegawa T."/>
            <person name="Hill E.W."/>
            <person name="Jurka J."/>
            <person name="Kiialainen A."/>
            <person name="Lindgren G."/>
            <person name="Liu J."/>
            <person name="Magnani E."/>
            <person name="Mickelson J.R."/>
            <person name="Murray J."/>
            <person name="Nergadze S.G."/>
            <person name="Onofrio R."/>
            <person name="Pedroni S."/>
            <person name="Piras M.F."/>
            <person name="Raudsepp T."/>
            <person name="Rocchi M."/>
            <person name="Roeed K.H."/>
            <person name="Ryder O.A."/>
            <person name="Searle S."/>
            <person name="Skow L."/>
            <person name="Swinburne J.E."/>
            <person name="Syvaenen A.C."/>
            <person name="Tozaki T."/>
            <person name="Valberg S.J."/>
            <person name="Vaudin M."/>
            <person name="White J.R."/>
            <person name="Zody M.C."/>
            <person name="Lander E.S."/>
            <person name="Lindblad-Toh K."/>
        </authorList>
    </citation>
    <scope>NUCLEOTIDE SEQUENCE [LARGE SCALE GENOMIC DNA]</scope>
    <source>
        <strain evidence="4 5">Thoroughbred</strain>
    </source>
</reference>
<dbReference type="Bgee" id="ENSECAG00000015102">
    <property type="expression patterns" value="Expressed in muscle tissue and 15 other cell types or tissues"/>
</dbReference>
<name>F7CA91_HORSE</name>
<accession>F7CA91</accession>
<reference evidence="4" key="2">
    <citation type="submission" date="2025-08" db="UniProtKB">
        <authorList>
            <consortium name="Ensembl"/>
        </authorList>
    </citation>
    <scope>IDENTIFICATION</scope>
    <source>
        <strain evidence="4">Thoroughbred</strain>
    </source>
</reference>
<dbReference type="InterPro" id="IPR008438">
    <property type="entry name" value="MYOZ"/>
</dbReference>
<reference evidence="4" key="3">
    <citation type="submission" date="2025-09" db="UniProtKB">
        <authorList>
            <consortium name="Ensembl"/>
        </authorList>
    </citation>
    <scope>IDENTIFICATION</scope>
    <source>
        <strain evidence="4">Thoroughbred</strain>
    </source>
</reference>
<dbReference type="Proteomes" id="UP000002281">
    <property type="component" value="Chromosome 14"/>
</dbReference>